<dbReference type="GO" id="GO:0046872">
    <property type="term" value="F:metal ion binding"/>
    <property type="evidence" value="ECO:0007669"/>
    <property type="project" value="UniProtKB-UniRule"/>
</dbReference>
<keyword evidence="4 7" id="KW-0456">Lyase</keyword>
<dbReference type="Pfam" id="PF00762">
    <property type="entry name" value="Ferrochelatase"/>
    <property type="match status" value="1"/>
</dbReference>
<dbReference type="GO" id="GO:0006783">
    <property type="term" value="P:heme biosynthetic process"/>
    <property type="evidence" value="ECO:0007669"/>
    <property type="project" value="UniProtKB-UniRule"/>
</dbReference>
<keyword evidence="7 8" id="KW-0963">Cytoplasm</keyword>
<dbReference type="GO" id="GO:0004325">
    <property type="term" value="F:ferrochelatase activity"/>
    <property type="evidence" value="ECO:0007669"/>
    <property type="project" value="UniProtKB-UniRule"/>
</dbReference>
<evidence type="ECO:0000313" key="11">
    <source>
        <dbReference type="Proteomes" id="UP000470470"/>
    </source>
</evidence>
<comment type="pathway">
    <text evidence="1 7 8">Porphyrin-containing compound metabolism; protoheme biosynthesis.</text>
</comment>
<evidence type="ECO:0000256" key="5">
    <source>
        <dbReference type="ARBA" id="ARBA00023244"/>
    </source>
</evidence>
<dbReference type="Gene3D" id="3.40.50.1400">
    <property type="match status" value="2"/>
</dbReference>
<keyword evidence="5 7" id="KW-0627">Porphyrin biosynthesis</keyword>
<feature type="compositionally biased region" description="Low complexity" evidence="9">
    <location>
        <begin position="14"/>
        <end position="28"/>
    </location>
</feature>
<dbReference type="CDD" id="cd03411">
    <property type="entry name" value="Ferrochelatase_N"/>
    <property type="match status" value="1"/>
</dbReference>
<dbReference type="EC" id="4.99.1.9" evidence="7"/>
<keyword evidence="3 7" id="KW-0350">Heme biosynthesis</keyword>
<name>A0A7K3WCT9_9ACTN</name>
<feature type="region of interest" description="Disordered" evidence="9">
    <location>
        <begin position="14"/>
        <end position="74"/>
    </location>
</feature>
<protein>
    <recommendedName>
        <fullName evidence="7">Coproporphyrin III ferrochelatase</fullName>
        <ecNumber evidence="7">4.99.1.9</ecNumber>
    </recommendedName>
</protein>
<comment type="function">
    <text evidence="7 8">Involved in coproporphyrin-dependent heme b biosynthesis. Catalyzes the insertion of ferrous iron into coproporphyrin III to form Fe-coproporphyrin III.</text>
</comment>
<keyword evidence="7" id="KW-0479">Metal-binding</keyword>
<feature type="binding site" evidence="7">
    <location>
        <position position="124"/>
    </location>
    <ligand>
        <name>Fe-coproporphyrin III</name>
        <dbReference type="ChEBI" id="CHEBI:68438"/>
    </ligand>
</feature>
<comment type="caution">
    <text evidence="7">Lacks conserved residue(s) required for the propagation of feature annotation.</text>
</comment>
<dbReference type="HAMAP" id="MF_00323">
    <property type="entry name" value="Ferrochelatase"/>
    <property type="match status" value="1"/>
</dbReference>
<dbReference type="SUPFAM" id="SSF53800">
    <property type="entry name" value="Chelatase"/>
    <property type="match status" value="1"/>
</dbReference>
<gene>
    <name evidence="7" type="primary">cpfC</name>
    <name evidence="10" type="ORF">G1H19_09760</name>
</gene>
<dbReference type="NCBIfam" id="NF000689">
    <property type="entry name" value="PRK00035.2-1"/>
    <property type="match status" value="1"/>
</dbReference>
<feature type="binding site" evidence="7">
    <location>
        <position position="344"/>
    </location>
    <ligand>
        <name>Fe(2+)</name>
        <dbReference type="ChEBI" id="CHEBI:29033"/>
    </ligand>
</feature>
<comment type="caution">
    <text evidence="10">The sequence shown here is derived from an EMBL/GenBank/DDBJ whole genome shotgun (WGS) entry which is preliminary data.</text>
</comment>
<keyword evidence="11" id="KW-1185">Reference proteome</keyword>
<comment type="catalytic activity">
    <reaction evidence="6">
        <text>Fe-coproporphyrin III + 2 H(+) = coproporphyrin III + Fe(2+)</text>
        <dbReference type="Rhea" id="RHEA:49572"/>
        <dbReference type="ChEBI" id="CHEBI:15378"/>
        <dbReference type="ChEBI" id="CHEBI:29033"/>
        <dbReference type="ChEBI" id="CHEBI:68438"/>
        <dbReference type="ChEBI" id="CHEBI:131725"/>
        <dbReference type="EC" id="4.99.1.9"/>
    </reaction>
    <physiologicalReaction direction="right-to-left" evidence="6">
        <dbReference type="Rhea" id="RHEA:49574"/>
    </physiologicalReaction>
</comment>
<dbReference type="AlphaFoldDB" id="A0A7K3WCT9"/>
<dbReference type="InterPro" id="IPR001015">
    <property type="entry name" value="Ferrochelatase"/>
</dbReference>
<evidence type="ECO:0000256" key="8">
    <source>
        <dbReference type="RuleBase" id="RU000607"/>
    </source>
</evidence>
<keyword evidence="2 7" id="KW-0408">Iron</keyword>
<organism evidence="10 11">
    <name type="scientific">Goekera deserti</name>
    <dbReference type="NCBI Taxonomy" id="2497753"/>
    <lineage>
        <taxon>Bacteria</taxon>
        <taxon>Bacillati</taxon>
        <taxon>Actinomycetota</taxon>
        <taxon>Actinomycetes</taxon>
        <taxon>Geodermatophilales</taxon>
        <taxon>Geodermatophilaceae</taxon>
        <taxon>Goekera</taxon>
    </lineage>
</organism>
<evidence type="ECO:0000256" key="4">
    <source>
        <dbReference type="ARBA" id="ARBA00023239"/>
    </source>
</evidence>
<comment type="subcellular location">
    <subcellularLocation>
        <location evidence="7 8">Cytoplasm</location>
    </subcellularLocation>
</comment>
<reference evidence="10 11" key="1">
    <citation type="submission" date="2020-02" db="EMBL/GenBank/DDBJ databases">
        <title>The whole genome sequence of CPCC 205119.</title>
        <authorList>
            <person name="Jiang Z."/>
        </authorList>
    </citation>
    <scope>NUCLEOTIDE SEQUENCE [LARGE SCALE GENOMIC DNA]</scope>
    <source>
        <strain evidence="10 11">CPCC 205119</strain>
    </source>
</reference>
<dbReference type="EMBL" id="JAAGWK010000011">
    <property type="protein sequence ID" value="NEL54285.1"/>
    <property type="molecule type" value="Genomic_DNA"/>
</dbReference>
<dbReference type="CDD" id="cd00419">
    <property type="entry name" value="Ferrochelatase_C"/>
    <property type="match status" value="1"/>
</dbReference>
<dbReference type="InterPro" id="IPR033644">
    <property type="entry name" value="Ferrochelatase_C"/>
</dbReference>
<dbReference type="NCBIfam" id="TIGR00109">
    <property type="entry name" value="hemH"/>
    <property type="match status" value="1"/>
</dbReference>
<evidence type="ECO:0000256" key="6">
    <source>
        <dbReference type="ARBA" id="ARBA00024536"/>
    </source>
</evidence>
<dbReference type="PROSITE" id="PS00534">
    <property type="entry name" value="FERROCHELATASE"/>
    <property type="match status" value="1"/>
</dbReference>
<dbReference type="GO" id="GO:0005737">
    <property type="term" value="C:cytoplasm"/>
    <property type="evidence" value="ECO:0007669"/>
    <property type="project" value="UniProtKB-SubCell"/>
</dbReference>
<feature type="binding site" evidence="7">
    <location>
        <position position="258"/>
    </location>
    <ligand>
        <name>Fe(2+)</name>
        <dbReference type="ChEBI" id="CHEBI:29033"/>
    </ligand>
</feature>
<feature type="binding site" evidence="7">
    <location>
        <position position="193"/>
    </location>
    <ligand>
        <name>Fe-coproporphyrin III</name>
        <dbReference type="ChEBI" id="CHEBI:68438"/>
    </ligand>
</feature>
<dbReference type="InterPro" id="IPR019772">
    <property type="entry name" value="Ferrochelatase_AS"/>
</dbReference>
<evidence type="ECO:0000313" key="10">
    <source>
        <dbReference type="EMBL" id="NEL54285.1"/>
    </source>
</evidence>
<evidence type="ECO:0000256" key="9">
    <source>
        <dbReference type="SAM" id="MobiDB-lite"/>
    </source>
</evidence>
<evidence type="ECO:0000256" key="3">
    <source>
        <dbReference type="ARBA" id="ARBA00023133"/>
    </source>
</evidence>
<dbReference type="Proteomes" id="UP000470470">
    <property type="component" value="Unassembled WGS sequence"/>
</dbReference>
<dbReference type="PANTHER" id="PTHR11108:SF1">
    <property type="entry name" value="FERROCHELATASE, MITOCHONDRIAL"/>
    <property type="match status" value="1"/>
</dbReference>
<comment type="similarity">
    <text evidence="7 8">Belongs to the ferrochelatase family.</text>
</comment>
<evidence type="ECO:0000256" key="1">
    <source>
        <dbReference type="ARBA" id="ARBA00004744"/>
    </source>
</evidence>
<dbReference type="PANTHER" id="PTHR11108">
    <property type="entry name" value="FERROCHELATASE"/>
    <property type="match status" value="1"/>
</dbReference>
<proteinExistence type="inferred from homology"/>
<accession>A0A7K3WCT9</accession>
<evidence type="ECO:0000256" key="7">
    <source>
        <dbReference type="HAMAP-Rule" id="MF_00323"/>
    </source>
</evidence>
<evidence type="ECO:0000256" key="2">
    <source>
        <dbReference type="ARBA" id="ARBA00023004"/>
    </source>
</evidence>
<dbReference type="UniPathway" id="UPA00252"/>
<dbReference type="InterPro" id="IPR033659">
    <property type="entry name" value="Ferrochelatase_N"/>
</dbReference>
<sequence>MAARYLAVCADVAAGGPADGPVPRPVARGYRSVVPKQSDVALTPPGQAPDEDPSLAVRNNGGADPGSAPPPPGRREAVLVLSFGGPEGHDDVMPFLENVTRGRGIPPERLVDVAEHYHHFGGVSPINEQNRALIAAVEADFAAAGLDLPVYWGNRNWTPFVEDVWAQMAADGIEHVYVFPTSAFASASGCRQYHEDVARARAATAGEPGGNGGPTAEKLPHFGDHPGFVQANADALAAALATLPEDQRDGARLVATAHSIPDAMAAKAGPTGGAYQAELMASARLVVDAVAPGREFDLVWQSRSGPPSVPWLEPDVNDHLRALAAEGVQAVVLFPIGFVSDHVEVIWDLDNEAAETARELGLGFARAGTAGTHPRFVGMVRELVAERRAGAPARLGTNCPAACCFVQRPARPAR</sequence>